<dbReference type="EMBL" id="LT629792">
    <property type="protein sequence ID" value="SDT87749.1"/>
    <property type="molecule type" value="Genomic_DNA"/>
</dbReference>
<dbReference type="SUPFAM" id="SSF103473">
    <property type="entry name" value="MFS general substrate transporter"/>
    <property type="match status" value="1"/>
</dbReference>
<keyword evidence="5 7" id="KW-1133">Transmembrane helix</keyword>
<dbReference type="InterPro" id="IPR005828">
    <property type="entry name" value="MFS_sugar_transport-like"/>
</dbReference>
<feature type="domain" description="Major facilitator superfamily (MFS) profile" evidence="8">
    <location>
        <begin position="27"/>
        <end position="442"/>
    </location>
</feature>
<keyword evidence="4 7" id="KW-0812">Transmembrane</keyword>
<evidence type="ECO:0000313" key="10">
    <source>
        <dbReference type="Proteomes" id="UP000198976"/>
    </source>
</evidence>
<dbReference type="PANTHER" id="PTHR43045:SF4">
    <property type="entry name" value="TRANSPORTER YDFJ-RELATED"/>
    <property type="match status" value="1"/>
</dbReference>
<name>A0ABY0V604_9ACTO</name>
<dbReference type="CDD" id="cd17369">
    <property type="entry name" value="MFS_ShiA_like"/>
    <property type="match status" value="1"/>
</dbReference>
<proteinExistence type="predicted"/>
<dbReference type="Gene3D" id="1.20.1250.20">
    <property type="entry name" value="MFS general substrate transporter like domains"/>
    <property type="match status" value="1"/>
</dbReference>
<evidence type="ECO:0000259" key="8">
    <source>
        <dbReference type="PROSITE" id="PS50850"/>
    </source>
</evidence>
<feature type="transmembrane region" description="Helical" evidence="7">
    <location>
        <begin position="124"/>
        <end position="144"/>
    </location>
</feature>
<dbReference type="Pfam" id="PF00083">
    <property type="entry name" value="Sugar_tr"/>
    <property type="match status" value="1"/>
</dbReference>
<feature type="transmembrane region" description="Helical" evidence="7">
    <location>
        <begin position="296"/>
        <end position="317"/>
    </location>
</feature>
<dbReference type="PROSITE" id="PS50850">
    <property type="entry name" value="MFS"/>
    <property type="match status" value="1"/>
</dbReference>
<gene>
    <name evidence="9" type="ORF">SAMN04489714_0467</name>
</gene>
<evidence type="ECO:0000313" key="9">
    <source>
        <dbReference type="EMBL" id="SDT87749.1"/>
    </source>
</evidence>
<evidence type="ECO:0000256" key="5">
    <source>
        <dbReference type="ARBA" id="ARBA00022989"/>
    </source>
</evidence>
<dbReference type="InterPro" id="IPR020846">
    <property type="entry name" value="MFS_dom"/>
</dbReference>
<protein>
    <submittedName>
        <fullName evidence="9">MFS transporter, MHS family, metabolite:H+ symporter</fullName>
    </submittedName>
</protein>
<feature type="transmembrane region" description="Helical" evidence="7">
    <location>
        <begin position="64"/>
        <end position="88"/>
    </location>
</feature>
<dbReference type="InterPro" id="IPR036259">
    <property type="entry name" value="MFS_trans_sf"/>
</dbReference>
<reference evidence="9 10" key="1">
    <citation type="submission" date="2016-10" db="EMBL/GenBank/DDBJ databases">
        <authorList>
            <person name="Varghese N."/>
            <person name="Submissions S."/>
        </authorList>
    </citation>
    <scope>NUCLEOTIDE SEQUENCE [LARGE SCALE GENOMIC DNA]</scope>
    <source>
        <strain evidence="9 10">DSM 9169</strain>
    </source>
</reference>
<feature type="transmembrane region" description="Helical" evidence="7">
    <location>
        <begin position="165"/>
        <end position="187"/>
    </location>
</feature>
<evidence type="ECO:0000256" key="3">
    <source>
        <dbReference type="ARBA" id="ARBA00022475"/>
    </source>
</evidence>
<feature type="transmembrane region" description="Helical" evidence="7">
    <location>
        <begin position="39"/>
        <end position="58"/>
    </location>
</feature>
<accession>A0ABY0V604</accession>
<keyword evidence="10" id="KW-1185">Reference proteome</keyword>
<organism evidence="9 10">
    <name type="scientific">Schaalia radingae</name>
    <dbReference type="NCBI Taxonomy" id="131110"/>
    <lineage>
        <taxon>Bacteria</taxon>
        <taxon>Bacillati</taxon>
        <taxon>Actinomycetota</taxon>
        <taxon>Actinomycetes</taxon>
        <taxon>Actinomycetales</taxon>
        <taxon>Actinomycetaceae</taxon>
        <taxon>Schaalia</taxon>
    </lineage>
</organism>
<keyword evidence="3" id="KW-1003">Cell membrane</keyword>
<evidence type="ECO:0000256" key="2">
    <source>
        <dbReference type="ARBA" id="ARBA00022448"/>
    </source>
</evidence>
<evidence type="ECO:0000256" key="1">
    <source>
        <dbReference type="ARBA" id="ARBA00004651"/>
    </source>
</evidence>
<evidence type="ECO:0000256" key="6">
    <source>
        <dbReference type="ARBA" id="ARBA00023136"/>
    </source>
</evidence>
<feature type="transmembrane region" description="Helical" evidence="7">
    <location>
        <begin position="324"/>
        <end position="344"/>
    </location>
</feature>
<keyword evidence="6 7" id="KW-0472">Membrane</keyword>
<sequence length="453" mass="48698">MPHIKHRNQIADQHFESTHGRKSFWSAIVSIWLGTTMEYVDFALYGMAAGLVFSDVFFPEQTKIIALLSAFITYAVGFLARPVGAFVLGRLGDRVGRKKILVFTVALMGIATSGIGLLPTYASIGIWAPILLALLRICQGFGAGAELSGGAVMLAEYAPTRHRGLVASLIGVGSNSGTLLASIVWLLVLLLPHEQVISWGWRIPFLCSVLVAAFALFLRRSMDESPVFKTYQEKKARELADLDKAENEPAKSTFGWKAFLVMLGLRIGENGPSYMAQGFLVGYTVNALGMNKSVPTTAVLIASILGFAVIPLSGWLSDRFGRRITYRVFCALLVIYGVPAFFLMESRDALVVGAVIVVGMCLGSLGIFGVQAAYGVELFGVGHRYSTMAIAKELGSILSGGTAPMVASALLAATGSWIPLAIYFMVTAGIGFITTFFAPETRGRDLTLIEDAI</sequence>
<evidence type="ECO:0000256" key="7">
    <source>
        <dbReference type="SAM" id="Phobius"/>
    </source>
</evidence>
<evidence type="ECO:0000256" key="4">
    <source>
        <dbReference type="ARBA" id="ARBA00022692"/>
    </source>
</evidence>
<feature type="transmembrane region" description="Helical" evidence="7">
    <location>
        <begin position="350"/>
        <end position="374"/>
    </location>
</feature>
<dbReference type="Proteomes" id="UP000198976">
    <property type="component" value="Chromosome I"/>
</dbReference>
<feature type="transmembrane region" description="Helical" evidence="7">
    <location>
        <begin position="420"/>
        <end position="438"/>
    </location>
</feature>
<dbReference type="RefSeq" id="WP_070725688.1">
    <property type="nucleotide sequence ID" value="NZ_LT629792.1"/>
</dbReference>
<feature type="transmembrane region" description="Helical" evidence="7">
    <location>
        <begin position="100"/>
        <end position="118"/>
    </location>
</feature>
<keyword evidence="2" id="KW-0813">Transport</keyword>
<comment type="subcellular location">
    <subcellularLocation>
        <location evidence="1">Cell membrane</location>
        <topology evidence="1">Multi-pass membrane protein</topology>
    </subcellularLocation>
</comment>
<dbReference type="PANTHER" id="PTHR43045">
    <property type="entry name" value="SHIKIMATE TRANSPORTER"/>
    <property type="match status" value="1"/>
</dbReference>
<feature type="transmembrane region" description="Helical" evidence="7">
    <location>
        <begin position="199"/>
        <end position="218"/>
    </location>
</feature>